<reference evidence="4" key="1">
    <citation type="journal article" date="2019" name="Int. J. Syst. Evol. Microbiol.">
        <title>The Global Catalogue of Microorganisms (GCM) 10K type strain sequencing project: providing services to taxonomists for standard genome sequencing and annotation.</title>
        <authorList>
            <consortium name="The Broad Institute Genomics Platform"/>
            <consortium name="The Broad Institute Genome Sequencing Center for Infectious Disease"/>
            <person name="Wu L."/>
            <person name="Ma J."/>
        </authorList>
    </citation>
    <scope>NUCLEOTIDE SEQUENCE [LARGE SCALE GENOMIC DNA]</scope>
    <source>
        <strain evidence="4">KCTC 15012</strain>
    </source>
</reference>
<gene>
    <name evidence="3" type="ORF">ACFSNB_02080</name>
</gene>
<accession>A0ABW5C979</accession>
<evidence type="ECO:0000313" key="3">
    <source>
        <dbReference type="EMBL" id="MFD2232585.1"/>
    </source>
</evidence>
<dbReference type="InterPro" id="IPR003395">
    <property type="entry name" value="RecF/RecN/SMC_N"/>
</dbReference>
<dbReference type="EMBL" id="JBHUIY010000003">
    <property type="protein sequence ID" value="MFD2232585.1"/>
    <property type="molecule type" value="Genomic_DNA"/>
</dbReference>
<comment type="caution">
    <text evidence="3">The sequence shown here is derived from an EMBL/GenBank/DDBJ whole genome shotgun (WGS) entry which is preliminary data.</text>
</comment>
<keyword evidence="1" id="KW-0175">Coiled coil</keyword>
<dbReference type="Pfam" id="PF02463">
    <property type="entry name" value="SMC_N"/>
    <property type="match status" value="1"/>
</dbReference>
<feature type="domain" description="RecF/RecN/SMC N-terminal" evidence="2">
    <location>
        <begin position="106"/>
        <end position="280"/>
    </location>
</feature>
<dbReference type="InterPro" id="IPR027417">
    <property type="entry name" value="P-loop_NTPase"/>
</dbReference>
<dbReference type="PANTHER" id="PTHR43977">
    <property type="entry name" value="STRUCTURAL MAINTENANCE OF CHROMOSOMES PROTEIN 3"/>
    <property type="match status" value="1"/>
</dbReference>
<evidence type="ECO:0000256" key="1">
    <source>
        <dbReference type="SAM" id="Coils"/>
    </source>
</evidence>
<evidence type="ECO:0000259" key="2">
    <source>
        <dbReference type="Pfam" id="PF02463"/>
    </source>
</evidence>
<feature type="non-terminal residue" evidence="3">
    <location>
        <position position="1"/>
    </location>
</feature>
<feature type="coiled-coil region" evidence="1">
    <location>
        <begin position="94"/>
        <end position="142"/>
    </location>
</feature>
<evidence type="ECO:0000313" key="4">
    <source>
        <dbReference type="Proteomes" id="UP001597296"/>
    </source>
</evidence>
<dbReference type="Gene3D" id="3.40.50.300">
    <property type="entry name" value="P-loop containing nucleotide triphosphate hydrolases"/>
    <property type="match status" value="1"/>
</dbReference>
<keyword evidence="4" id="KW-1185">Reference proteome</keyword>
<name>A0ABW5C979_9PROT</name>
<sequence length="299" mass="32264">EAAQAEADRADRAAEQALAAAREERVRREAAVSAADQSCRAIAARIAERLDLSPEQVGALVAAADPEPEPADADTLRRRLDRLERERDQIGPVNLCAEQEAAEQEARINALQAEKDDLVAAIARLRQAIGELNREAREKLLASFEAVDRDFRDLFTRLFGGGRAHLALTESPDPLDAGLEIMASPPGKRLQALSLLSGGEQALTALALLFAVFLTNPAPICVLDEVDAPLDDANVDRFCALVETIAATTRTRFLVVTHHRMTMARMDRLYGVTMAERGVSQLVSVDLGQAEALSEPAGA</sequence>
<organism evidence="3 4">
    <name type="scientific">Phaeospirillum tilakii</name>
    <dbReference type="NCBI Taxonomy" id="741673"/>
    <lineage>
        <taxon>Bacteria</taxon>
        <taxon>Pseudomonadati</taxon>
        <taxon>Pseudomonadota</taxon>
        <taxon>Alphaproteobacteria</taxon>
        <taxon>Rhodospirillales</taxon>
        <taxon>Rhodospirillaceae</taxon>
        <taxon>Phaeospirillum</taxon>
    </lineage>
</organism>
<proteinExistence type="predicted"/>
<dbReference type="Proteomes" id="UP001597296">
    <property type="component" value="Unassembled WGS sequence"/>
</dbReference>
<protein>
    <submittedName>
        <fullName evidence="3">Chromosome partitioning protein ParA</fullName>
    </submittedName>
</protein>
<dbReference type="SUPFAM" id="SSF52540">
    <property type="entry name" value="P-loop containing nucleoside triphosphate hydrolases"/>
    <property type="match status" value="1"/>
</dbReference>